<proteinExistence type="inferred from homology"/>
<evidence type="ECO:0000256" key="2">
    <source>
        <dbReference type="ARBA" id="ARBA00022884"/>
    </source>
</evidence>
<dbReference type="GO" id="GO:0003723">
    <property type="term" value="F:RNA binding"/>
    <property type="evidence" value="ECO:0007669"/>
    <property type="project" value="UniProtKB-KW"/>
</dbReference>
<feature type="non-terminal residue" evidence="5">
    <location>
        <position position="1"/>
    </location>
</feature>
<dbReference type="PROSITE" id="PS01149">
    <property type="entry name" value="PSI_RSU"/>
    <property type="match status" value="1"/>
</dbReference>
<dbReference type="InterPro" id="IPR050343">
    <property type="entry name" value="RsuA_PseudoU_synthase"/>
</dbReference>
<dbReference type="InterPro" id="IPR042092">
    <property type="entry name" value="PsdUridine_s_RsuA/RluB/E/F_cat"/>
</dbReference>
<dbReference type="GO" id="GO:0005829">
    <property type="term" value="C:cytosol"/>
    <property type="evidence" value="ECO:0007669"/>
    <property type="project" value="UniProtKB-ARBA"/>
</dbReference>
<organism evidence="5">
    <name type="scientific">marine metagenome</name>
    <dbReference type="NCBI Taxonomy" id="408172"/>
    <lineage>
        <taxon>unclassified sequences</taxon>
        <taxon>metagenomes</taxon>
        <taxon>ecological metagenomes</taxon>
    </lineage>
</organism>
<dbReference type="InterPro" id="IPR006145">
    <property type="entry name" value="PsdUridine_synth_RsuA/RluA"/>
</dbReference>
<reference evidence="5" key="1">
    <citation type="submission" date="2018-05" db="EMBL/GenBank/DDBJ databases">
        <authorList>
            <person name="Lanie J.A."/>
            <person name="Ng W.-L."/>
            <person name="Kazmierczak K.M."/>
            <person name="Andrzejewski T.M."/>
            <person name="Davidsen T.M."/>
            <person name="Wayne K.J."/>
            <person name="Tettelin H."/>
            <person name="Glass J.I."/>
            <person name="Rusch D."/>
            <person name="Podicherti R."/>
            <person name="Tsui H.-C.T."/>
            <person name="Winkler M.E."/>
        </authorList>
    </citation>
    <scope>NUCLEOTIDE SEQUENCE</scope>
</reference>
<name>A0A382AJD6_9ZZZZ</name>
<dbReference type="Gene3D" id="3.30.70.1560">
    <property type="entry name" value="Alpha-L RNA-binding motif"/>
    <property type="match status" value="1"/>
</dbReference>
<dbReference type="PANTHER" id="PTHR47683">
    <property type="entry name" value="PSEUDOURIDINE SYNTHASE FAMILY PROTEIN-RELATED"/>
    <property type="match status" value="1"/>
</dbReference>
<dbReference type="SUPFAM" id="SSF55120">
    <property type="entry name" value="Pseudouridine synthase"/>
    <property type="match status" value="1"/>
</dbReference>
<evidence type="ECO:0000256" key="3">
    <source>
        <dbReference type="ARBA" id="ARBA00023235"/>
    </source>
</evidence>
<protein>
    <recommendedName>
        <fullName evidence="4">Pseudouridine synthase RsuA/RluA-like domain-containing protein</fullName>
    </recommendedName>
</protein>
<sequence length="221" mass="25277">VSINGKSAALGSTVDDSDSISVDQQVIKARRAQRTVQRVILYHKPVGEICSRDDPGDRPTVFEHLPRLRAARWVSVGRLDVNSQGLLLFTTDGDLANRLMHPSSGIEREYRCRVQGEPGREGIRRLREGIRLDDQVSRFERIRHHGGRGTNRWYEVVVREGRYREIRRMWSAVGCRVNRLIRTRYGDLVLPRGLKAGQSRELDRAEVRALLRSTGTAQSRR</sequence>
<dbReference type="InterPro" id="IPR020103">
    <property type="entry name" value="PsdUridine_synth_cat_dom_sf"/>
</dbReference>
<keyword evidence="2" id="KW-0694">RNA-binding</keyword>
<dbReference type="AlphaFoldDB" id="A0A382AJD6"/>
<evidence type="ECO:0000313" key="5">
    <source>
        <dbReference type="EMBL" id="SVB01371.1"/>
    </source>
</evidence>
<dbReference type="GO" id="GO:0001522">
    <property type="term" value="P:pseudouridine synthesis"/>
    <property type="evidence" value="ECO:0007669"/>
    <property type="project" value="InterPro"/>
</dbReference>
<evidence type="ECO:0000256" key="1">
    <source>
        <dbReference type="ARBA" id="ARBA00008348"/>
    </source>
</evidence>
<dbReference type="InterPro" id="IPR018496">
    <property type="entry name" value="PsdUridine_synth_RsuA/RluB_CS"/>
</dbReference>
<dbReference type="GO" id="GO:0006364">
    <property type="term" value="P:rRNA processing"/>
    <property type="evidence" value="ECO:0007669"/>
    <property type="project" value="UniProtKB-ARBA"/>
</dbReference>
<evidence type="ECO:0000259" key="4">
    <source>
        <dbReference type="Pfam" id="PF00849"/>
    </source>
</evidence>
<dbReference type="InterPro" id="IPR020094">
    <property type="entry name" value="TruA/RsuA/RluB/E/F_N"/>
</dbReference>
<dbReference type="Pfam" id="PF00849">
    <property type="entry name" value="PseudoU_synth_2"/>
    <property type="match status" value="1"/>
</dbReference>
<dbReference type="GO" id="GO:0009982">
    <property type="term" value="F:pseudouridine synthase activity"/>
    <property type="evidence" value="ECO:0007669"/>
    <property type="project" value="InterPro"/>
</dbReference>
<dbReference type="NCBIfam" id="TIGR00093">
    <property type="entry name" value="pseudouridine synthase"/>
    <property type="match status" value="1"/>
</dbReference>
<dbReference type="PANTHER" id="PTHR47683:SF3">
    <property type="entry name" value="RIBOSOMAL LARGE SUBUNIT PSEUDOURIDINE SYNTHASE B"/>
    <property type="match status" value="1"/>
</dbReference>
<keyword evidence="3" id="KW-0413">Isomerase</keyword>
<feature type="domain" description="Pseudouridine synthase RsuA/RluA-like" evidence="4">
    <location>
        <begin position="39"/>
        <end position="171"/>
    </location>
</feature>
<comment type="similarity">
    <text evidence="1">Belongs to the pseudouridine synthase RsuA family.</text>
</comment>
<dbReference type="InterPro" id="IPR000748">
    <property type="entry name" value="PsdUridine_synth_RsuA/RluB/E/F"/>
</dbReference>
<dbReference type="EMBL" id="UINC01025567">
    <property type="protein sequence ID" value="SVB01371.1"/>
    <property type="molecule type" value="Genomic_DNA"/>
</dbReference>
<dbReference type="Gene3D" id="3.30.70.580">
    <property type="entry name" value="Pseudouridine synthase I, catalytic domain, N-terminal subdomain"/>
    <property type="match status" value="1"/>
</dbReference>
<feature type="non-terminal residue" evidence="5">
    <location>
        <position position="221"/>
    </location>
</feature>
<dbReference type="FunFam" id="3.30.70.1560:FF:000001">
    <property type="entry name" value="Pseudouridine synthase"/>
    <property type="match status" value="1"/>
</dbReference>
<gene>
    <name evidence="5" type="ORF">METZ01_LOCUS154225</name>
</gene>
<accession>A0A382AJD6</accession>